<accession>G7JC04</accession>
<dbReference type="EMBL" id="PSQE01000003">
    <property type="protein sequence ID" value="RHN69247.1"/>
    <property type="molecule type" value="Genomic_DNA"/>
</dbReference>
<keyword evidence="1" id="KW-0812">Transmembrane</keyword>
<evidence type="ECO:0000313" key="1">
    <source>
        <dbReference type="EMBL" id="AES72047.1"/>
    </source>
</evidence>
<keyword evidence="1" id="KW-0472">Membrane</keyword>
<dbReference type="PaxDb" id="3880-AES72047"/>
<gene>
    <name evidence="1" type="ordered locus">MTR_3g085470</name>
    <name evidence="2" type="ORF">MtrunA17_Chr3g0122621</name>
</gene>
<evidence type="ECO:0000313" key="3">
    <source>
        <dbReference type="EnsemblPlants" id="AES72047"/>
    </source>
</evidence>
<name>G7JC04_MEDTR</name>
<protein>
    <submittedName>
        <fullName evidence="1">Transmembrane protein, putative</fullName>
    </submittedName>
</protein>
<dbReference type="EnsemblPlants" id="AES72047">
    <property type="protein sequence ID" value="AES72047"/>
    <property type="gene ID" value="MTR_3g085470"/>
</dbReference>
<reference evidence="2" key="4">
    <citation type="journal article" date="2018" name="Nat. Plants">
        <title>Whole-genome landscape of Medicago truncatula symbiotic genes.</title>
        <authorList>
            <person name="Pecrix Y."/>
            <person name="Gamas P."/>
            <person name="Carrere S."/>
        </authorList>
    </citation>
    <scope>NUCLEOTIDE SEQUENCE</scope>
    <source>
        <tissue evidence="2">Leaves</tissue>
    </source>
</reference>
<dbReference type="HOGENOM" id="CLU_2853061_0_0_1"/>
<reference evidence="1 4" key="2">
    <citation type="journal article" date="2014" name="BMC Genomics">
        <title>An improved genome release (version Mt4.0) for the model legume Medicago truncatula.</title>
        <authorList>
            <person name="Tang H."/>
            <person name="Krishnakumar V."/>
            <person name="Bidwell S."/>
            <person name="Rosen B."/>
            <person name="Chan A."/>
            <person name="Zhou S."/>
            <person name="Gentzbittel L."/>
            <person name="Childs K.L."/>
            <person name="Yandell M."/>
            <person name="Gundlach H."/>
            <person name="Mayer K.F."/>
            <person name="Schwartz D.C."/>
            <person name="Town C.D."/>
        </authorList>
    </citation>
    <scope>GENOME REANNOTATION</scope>
    <source>
        <strain evidence="3 4">cv. Jemalong A17</strain>
    </source>
</reference>
<dbReference type="AlphaFoldDB" id="G7JC04"/>
<dbReference type="Proteomes" id="UP000002051">
    <property type="component" value="Chromosome 3"/>
</dbReference>
<dbReference type="Proteomes" id="UP000265566">
    <property type="component" value="Chromosome 3"/>
</dbReference>
<keyword evidence="4" id="KW-1185">Reference proteome</keyword>
<evidence type="ECO:0000313" key="2">
    <source>
        <dbReference type="EMBL" id="RHN69247.1"/>
    </source>
</evidence>
<reference evidence="3" key="3">
    <citation type="submission" date="2015-04" db="UniProtKB">
        <authorList>
            <consortium name="EnsemblPlants"/>
        </authorList>
    </citation>
    <scope>IDENTIFICATION</scope>
    <source>
        <strain evidence="3">cv. Jemalong A17</strain>
    </source>
</reference>
<proteinExistence type="predicted"/>
<sequence>MIFIYILCADGFFSFWLFWMKLDTSCPSEKMCSQDLSKSQTLLVHMPHENGFEVFEGYCLTDRGQ</sequence>
<reference evidence="1 4" key="1">
    <citation type="journal article" date="2011" name="Nature">
        <title>The Medicago genome provides insight into the evolution of rhizobial symbioses.</title>
        <authorList>
            <person name="Young N.D."/>
            <person name="Debelle F."/>
            <person name="Oldroyd G.E."/>
            <person name="Geurts R."/>
            <person name="Cannon S.B."/>
            <person name="Udvardi M.K."/>
            <person name="Benedito V.A."/>
            <person name="Mayer K.F."/>
            <person name="Gouzy J."/>
            <person name="Schoof H."/>
            <person name="Van de Peer Y."/>
            <person name="Proost S."/>
            <person name="Cook D.R."/>
            <person name="Meyers B.C."/>
            <person name="Spannagl M."/>
            <person name="Cheung F."/>
            <person name="De Mita S."/>
            <person name="Krishnakumar V."/>
            <person name="Gundlach H."/>
            <person name="Zhou S."/>
            <person name="Mudge J."/>
            <person name="Bharti A.K."/>
            <person name="Murray J.D."/>
            <person name="Naoumkina M.A."/>
            <person name="Rosen B."/>
            <person name="Silverstein K.A."/>
            <person name="Tang H."/>
            <person name="Rombauts S."/>
            <person name="Zhao P.X."/>
            <person name="Zhou P."/>
            <person name="Barbe V."/>
            <person name="Bardou P."/>
            <person name="Bechner M."/>
            <person name="Bellec A."/>
            <person name="Berger A."/>
            <person name="Berges H."/>
            <person name="Bidwell S."/>
            <person name="Bisseling T."/>
            <person name="Choisne N."/>
            <person name="Couloux A."/>
            <person name="Denny R."/>
            <person name="Deshpande S."/>
            <person name="Dai X."/>
            <person name="Doyle J.J."/>
            <person name="Dudez A.M."/>
            <person name="Farmer A.D."/>
            <person name="Fouteau S."/>
            <person name="Franken C."/>
            <person name="Gibelin C."/>
            <person name="Gish J."/>
            <person name="Goldstein S."/>
            <person name="Gonzalez A.J."/>
            <person name="Green P.J."/>
            <person name="Hallab A."/>
            <person name="Hartog M."/>
            <person name="Hua A."/>
            <person name="Humphray S.J."/>
            <person name="Jeong D.H."/>
            <person name="Jing Y."/>
            <person name="Jocker A."/>
            <person name="Kenton S.M."/>
            <person name="Kim D.J."/>
            <person name="Klee K."/>
            <person name="Lai H."/>
            <person name="Lang C."/>
            <person name="Lin S."/>
            <person name="Macmil S.L."/>
            <person name="Magdelenat G."/>
            <person name="Matthews L."/>
            <person name="McCorrison J."/>
            <person name="Monaghan E.L."/>
            <person name="Mun J.H."/>
            <person name="Najar F.Z."/>
            <person name="Nicholson C."/>
            <person name="Noirot C."/>
            <person name="O'Bleness M."/>
            <person name="Paule C.R."/>
            <person name="Poulain J."/>
            <person name="Prion F."/>
            <person name="Qin B."/>
            <person name="Qu C."/>
            <person name="Retzel E.F."/>
            <person name="Riddle C."/>
            <person name="Sallet E."/>
            <person name="Samain S."/>
            <person name="Samson N."/>
            <person name="Sanders I."/>
            <person name="Saurat O."/>
            <person name="Scarpelli C."/>
            <person name="Schiex T."/>
            <person name="Segurens B."/>
            <person name="Severin A.J."/>
            <person name="Sherrier D.J."/>
            <person name="Shi R."/>
            <person name="Sims S."/>
            <person name="Singer S.R."/>
            <person name="Sinharoy S."/>
            <person name="Sterck L."/>
            <person name="Viollet A."/>
            <person name="Wang B.B."/>
            <person name="Wang K."/>
            <person name="Wang M."/>
            <person name="Wang X."/>
            <person name="Warfsmann J."/>
            <person name="Weissenbach J."/>
            <person name="White D.D."/>
            <person name="White J.D."/>
            <person name="Wiley G.B."/>
            <person name="Wincker P."/>
            <person name="Xing Y."/>
            <person name="Yang L."/>
            <person name="Yao Z."/>
            <person name="Ying F."/>
            <person name="Zhai J."/>
            <person name="Zhou L."/>
            <person name="Zuber A."/>
            <person name="Denarie J."/>
            <person name="Dixon R.A."/>
            <person name="May G.D."/>
            <person name="Schwartz D.C."/>
            <person name="Rogers J."/>
            <person name="Quetier F."/>
            <person name="Town C.D."/>
            <person name="Roe B.A."/>
        </authorList>
    </citation>
    <scope>NUCLEOTIDE SEQUENCE [LARGE SCALE GENOMIC DNA]</scope>
    <source>
        <strain evidence="1">A17</strain>
        <strain evidence="3 4">cv. Jemalong A17</strain>
    </source>
</reference>
<dbReference type="Gramene" id="rna17689">
    <property type="protein sequence ID" value="RHN69247.1"/>
    <property type="gene ID" value="gene17689"/>
</dbReference>
<organism evidence="1 4">
    <name type="scientific">Medicago truncatula</name>
    <name type="common">Barrel medic</name>
    <name type="synonym">Medicago tribuloides</name>
    <dbReference type="NCBI Taxonomy" id="3880"/>
    <lineage>
        <taxon>Eukaryota</taxon>
        <taxon>Viridiplantae</taxon>
        <taxon>Streptophyta</taxon>
        <taxon>Embryophyta</taxon>
        <taxon>Tracheophyta</taxon>
        <taxon>Spermatophyta</taxon>
        <taxon>Magnoliopsida</taxon>
        <taxon>eudicotyledons</taxon>
        <taxon>Gunneridae</taxon>
        <taxon>Pentapetalae</taxon>
        <taxon>rosids</taxon>
        <taxon>fabids</taxon>
        <taxon>Fabales</taxon>
        <taxon>Fabaceae</taxon>
        <taxon>Papilionoideae</taxon>
        <taxon>50 kb inversion clade</taxon>
        <taxon>NPAAA clade</taxon>
        <taxon>Hologalegina</taxon>
        <taxon>IRL clade</taxon>
        <taxon>Trifolieae</taxon>
        <taxon>Medicago</taxon>
    </lineage>
</organism>
<evidence type="ECO:0000313" key="4">
    <source>
        <dbReference type="Proteomes" id="UP000002051"/>
    </source>
</evidence>
<dbReference type="EMBL" id="CM001219">
    <property type="protein sequence ID" value="AES72047.1"/>
    <property type="molecule type" value="Genomic_DNA"/>
</dbReference>